<dbReference type="Pfam" id="PF07679">
    <property type="entry name" value="I-set"/>
    <property type="match status" value="1"/>
</dbReference>
<feature type="non-terminal residue" evidence="4">
    <location>
        <position position="248"/>
    </location>
</feature>
<sequence>MQIREAKWEISNVNTYSEGFYTCTAKSTAGEGQATTFLDVTEPPPSIDIPLNVSVLPGRNAVLTCTAYSTVQFNMTWTKPDSFVVLSRHPRVKFLPNGSLKIRKVNQADGGRYQCIASNEGGSSVKDVFLAIQESGLYACIASNTAGTDKKSLHVTYIEAARIRLLRRKVLVKYGETAKLNCPAKGIPPPIITWFKKGFPVLSSGFTEIQPNGDLLIVGTKEMDSEEYTCIATNSAGSDSDVITLDVG</sequence>
<reference evidence="4" key="1">
    <citation type="submission" date="2025-08" db="UniProtKB">
        <authorList>
            <consortium name="RefSeq"/>
        </authorList>
    </citation>
    <scope>IDENTIFICATION</scope>
    <source>
        <tissue evidence="4">Testes</tissue>
    </source>
</reference>
<keyword evidence="1" id="KW-0393">Immunoglobulin domain</keyword>
<feature type="domain" description="Ig-like" evidence="2">
    <location>
        <begin position="44"/>
        <end position="131"/>
    </location>
</feature>
<proteinExistence type="predicted"/>
<accession>A0ABM0ML80</accession>
<evidence type="ECO:0000313" key="3">
    <source>
        <dbReference type="Proteomes" id="UP000694865"/>
    </source>
</evidence>
<dbReference type="PANTHER" id="PTHR10075">
    <property type="entry name" value="BASIGIN RELATED"/>
    <property type="match status" value="1"/>
</dbReference>
<name>A0ABM0ML80_SACKO</name>
<dbReference type="InterPro" id="IPR013098">
    <property type="entry name" value="Ig_I-set"/>
</dbReference>
<organism evidence="3 4">
    <name type="scientific">Saccoglossus kowalevskii</name>
    <name type="common">Acorn worm</name>
    <dbReference type="NCBI Taxonomy" id="10224"/>
    <lineage>
        <taxon>Eukaryota</taxon>
        <taxon>Metazoa</taxon>
        <taxon>Hemichordata</taxon>
        <taxon>Enteropneusta</taxon>
        <taxon>Harrimaniidae</taxon>
        <taxon>Saccoglossus</taxon>
    </lineage>
</organism>
<dbReference type="InterPro" id="IPR036179">
    <property type="entry name" value="Ig-like_dom_sf"/>
</dbReference>
<evidence type="ECO:0000313" key="4">
    <source>
        <dbReference type="RefSeq" id="XP_006820771.1"/>
    </source>
</evidence>
<dbReference type="InterPro" id="IPR013783">
    <property type="entry name" value="Ig-like_fold"/>
</dbReference>
<dbReference type="SUPFAM" id="SSF48726">
    <property type="entry name" value="Immunoglobulin"/>
    <property type="match status" value="3"/>
</dbReference>
<dbReference type="PROSITE" id="PS50835">
    <property type="entry name" value="IG_LIKE"/>
    <property type="match status" value="2"/>
</dbReference>
<dbReference type="Pfam" id="PF13927">
    <property type="entry name" value="Ig_3"/>
    <property type="match status" value="1"/>
</dbReference>
<dbReference type="GeneID" id="102807148"/>
<dbReference type="InterPro" id="IPR007110">
    <property type="entry name" value="Ig-like_dom"/>
</dbReference>
<feature type="domain" description="Ig-like" evidence="2">
    <location>
        <begin position="161"/>
        <end position="244"/>
    </location>
</feature>
<keyword evidence="3" id="KW-1185">Reference proteome</keyword>
<evidence type="ECO:0000256" key="1">
    <source>
        <dbReference type="ARBA" id="ARBA00023319"/>
    </source>
</evidence>
<dbReference type="Gene3D" id="2.60.40.10">
    <property type="entry name" value="Immunoglobulins"/>
    <property type="match status" value="3"/>
</dbReference>
<dbReference type="SMART" id="SM00408">
    <property type="entry name" value="IGc2"/>
    <property type="match status" value="2"/>
</dbReference>
<dbReference type="InterPro" id="IPR003598">
    <property type="entry name" value="Ig_sub2"/>
</dbReference>
<gene>
    <name evidence="4" type="primary">LOC102807148</name>
</gene>
<dbReference type="SMART" id="SM00409">
    <property type="entry name" value="IG"/>
    <property type="match status" value="2"/>
</dbReference>
<dbReference type="InterPro" id="IPR003599">
    <property type="entry name" value="Ig_sub"/>
</dbReference>
<evidence type="ECO:0000259" key="2">
    <source>
        <dbReference type="PROSITE" id="PS50835"/>
    </source>
</evidence>
<dbReference type="RefSeq" id="XP_006820771.1">
    <property type="nucleotide sequence ID" value="XM_006820708.1"/>
</dbReference>
<dbReference type="Proteomes" id="UP000694865">
    <property type="component" value="Unplaced"/>
</dbReference>
<protein>
    <submittedName>
        <fullName evidence="4">Hemicentin-1-like</fullName>
    </submittedName>
</protein>
<dbReference type="PANTHER" id="PTHR10075:SF100">
    <property type="entry name" value="FASCICLIN-2"/>
    <property type="match status" value="1"/>
</dbReference>